<protein>
    <submittedName>
        <fullName evidence="2">Uncharacterized protein</fullName>
    </submittedName>
</protein>
<evidence type="ECO:0000256" key="1">
    <source>
        <dbReference type="SAM" id="Phobius"/>
    </source>
</evidence>
<sequence>MNELYFTMKLALKLFAGLILLGVWLMARQQAKLDKRNREARSAAREQGLPEPPREIIPRSTLVIAGAAILFLIVALFWGNESTL</sequence>
<feature type="transmembrane region" description="Helical" evidence="1">
    <location>
        <begin position="6"/>
        <end position="27"/>
    </location>
</feature>
<reference evidence="2 3" key="1">
    <citation type="submission" date="2024-03" db="EMBL/GenBank/DDBJ databases">
        <title>Human intestinal bacterial collection.</title>
        <authorList>
            <person name="Pauvert C."/>
            <person name="Hitch T.C.A."/>
            <person name="Clavel T."/>
        </authorList>
    </citation>
    <scope>NUCLEOTIDE SEQUENCE [LARGE SCALE GENOMIC DNA]</scope>
    <source>
        <strain evidence="2 3">CLA-KB-H122</strain>
    </source>
</reference>
<evidence type="ECO:0000313" key="2">
    <source>
        <dbReference type="EMBL" id="MEQ2544760.1"/>
    </source>
</evidence>
<keyword evidence="1" id="KW-0812">Transmembrane</keyword>
<keyword evidence="1" id="KW-0472">Membrane</keyword>
<dbReference type="EMBL" id="JBBMFL010000006">
    <property type="protein sequence ID" value="MEQ2544760.1"/>
    <property type="molecule type" value="Genomic_DNA"/>
</dbReference>
<comment type="caution">
    <text evidence="2">The sequence shown here is derived from an EMBL/GenBank/DDBJ whole genome shotgun (WGS) entry which is preliminary data.</text>
</comment>
<evidence type="ECO:0000313" key="3">
    <source>
        <dbReference type="Proteomes" id="UP001460202"/>
    </source>
</evidence>
<gene>
    <name evidence="2" type="ORF">WMO46_07355</name>
</gene>
<feature type="transmembrane region" description="Helical" evidence="1">
    <location>
        <begin position="61"/>
        <end position="79"/>
    </location>
</feature>
<proteinExistence type="predicted"/>
<keyword evidence="1" id="KW-1133">Transmembrane helix</keyword>
<name>A0ABV1GWG9_9BACT</name>
<organism evidence="2 3">
    <name type="scientific">Alistipes intestinihominis</name>
    <dbReference type="NCBI Taxonomy" id="3133172"/>
    <lineage>
        <taxon>Bacteria</taxon>
        <taxon>Pseudomonadati</taxon>
        <taxon>Bacteroidota</taxon>
        <taxon>Bacteroidia</taxon>
        <taxon>Bacteroidales</taxon>
        <taxon>Rikenellaceae</taxon>
        <taxon>Alistipes</taxon>
    </lineage>
</organism>
<accession>A0ABV1GWG9</accession>
<dbReference type="Proteomes" id="UP001460202">
    <property type="component" value="Unassembled WGS sequence"/>
</dbReference>
<keyword evidence="3" id="KW-1185">Reference proteome</keyword>
<dbReference type="RefSeq" id="WP_349094103.1">
    <property type="nucleotide sequence ID" value="NZ_JBBMFL010000006.1"/>
</dbReference>